<name>A0A194X9E3_MOLSC</name>
<dbReference type="EMBL" id="KQ947415">
    <property type="protein sequence ID" value="KUJ16788.1"/>
    <property type="molecule type" value="Genomic_DNA"/>
</dbReference>
<dbReference type="Proteomes" id="UP000070700">
    <property type="component" value="Unassembled WGS sequence"/>
</dbReference>
<proteinExistence type="predicted"/>
<accession>A0A194X9E3</accession>
<dbReference type="AlphaFoldDB" id="A0A194X9E3"/>
<evidence type="ECO:0000313" key="2">
    <source>
        <dbReference type="Proteomes" id="UP000070700"/>
    </source>
</evidence>
<organism evidence="1 2">
    <name type="scientific">Mollisia scopiformis</name>
    <name type="common">Conifer needle endophyte fungus</name>
    <name type="synonym">Phialocephala scopiformis</name>
    <dbReference type="NCBI Taxonomy" id="149040"/>
    <lineage>
        <taxon>Eukaryota</taxon>
        <taxon>Fungi</taxon>
        <taxon>Dikarya</taxon>
        <taxon>Ascomycota</taxon>
        <taxon>Pezizomycotina</taxon>
        <taxon>Leotiomycetes</taxon>
        <taxon>Helotiales</taxon>
        <taxon>Mollisiaceae</taxon>
        <taxon>Mollisia</taxon>
    </lineage>
</organism>
<protein>
    <submittedName>
        <fullName evidence="1">Uncharacterized protein</fullName>
    </submittedName>
</protein>
<dbReference type="RefSeq" id="XP_018071143.1">
    <property type="nucleotide sequence ID" value="XM_018211730.1"/>
</dbReference>
<keyword evidence="2" id="KW-1185">Reference proteome</keyword>
<sequence>MVSIQAFKQSSTAFVIRSCCVPRYNRLLRLLLDFWALHKIYSNINRVSFSQAQPPGGESLPLSIPPARQASQSNARESSLLSLVHRIYCKTFTAYTSLNLINGFIYFPIQRQPALLPSVHLFHFLTTFHCFCTNRFLRDFRAPAPYSRTSSATSPFFARHQKLGSVAGHTMIAKIS</sequence>
<gene>
    <name evidence="1" type="ORF">LY89DRAFT_64183</name>
</gene>
<dbReference type="GeneID" id="28821456"/>
<dbReference type="KEGG" id="psco:LY89DRAFT_64183"/>
<dbReference type="InParanoid" id="A0A194X9E3"/>
<reference evidence="1 2" key="1">
    <citation type="submission" date="2015-10" db="EMBL/GenBank/DDBJ databases">
        <title>Full genome of DAOMC 229536 Phialocephala scopiformis, a fungal endophyte of spruce producing the potent anti-insectan compound rugulosin.</title>
        <authorList>
            <consortium name="DOE Joint Genome Institute"/>
            <person name="Walker A.K."/>
            <person name="Frasz S.L."/>
            <person name="Seifert K.A."/>
            <person name="Miller J.D."/>
            <person name="Mondo S.J."/>
            <person name="Labutti K."/>
            <person name="Lipzen A."/>
            <person name="Dockter R."/>
            <person name="Kennedy M."/>
            <person name="Grigoriev I.V."/>
            <person name="Spatafora J.W."/>
        </authorList>
    </citation>
    <scope>NUCLEOTIDE SEQUENCE [LARGE SCALE GENOMIC DNA]</scope>
    <source>
        <strain evidence="1 2">CBS 120377</strain>
    </source>
</reference>
<evidence type="ECO:0000313" key="1">
    <source>
        <dbReference type="EMBL" id="KUJ16788.1"/>
    </source>
</evidence>